<dbReference type="HOGENOM" id="CLU_023810_1_2_7"/>
<dbReference type="OrthoDB" id="9803238at2"/>
<evidence type="ECO:0000256" key="10">
    <source>
        <dbReference type="PIRSR" id="PIRSR500134-2"/>
    </source>
</evidence>
<dbReference type="NCBIfam" id="TIGR03026">
    <property type="entry name" value="NDP-sugDHase"/>
    <property type="match status" value="1"/>
</dbReference>
<dbReference type="InterPro" id="IPR014026">
    <property type="entry name" value="UDP-Glc/GDP-Man_DH_dimer"/>
</dbReference>
<feature type="active site" description="Nucleophile" evidence="9">
    <location>
        <position position="265"/>
    </location>
</feature>
<gene>
    <name evidence="13" type="ordered locus">DaAHT2_1833</name>
</gene>
<dbReference type="FunCoup" id="D6Z4N9">
    <property type="interactions" value="463"/>
</dbReference>
<sequence>MKIAVVGTGYVGLVSGACLAEFGHRVVCMDKLAERIDFLRQGSIPIYEPGLDDLVARNVEQGRLSFTTDLAEAMADARAIFVAVGTPSVRRGNGYADLSYVYQAAEEIAANLVQDYTVVIDKSTVPVGTARQVQRLIAKANPRAVFDMVSNPEFLREGAAISDFMRPDRVVVGSGSQRAFDVMREIYNPLYLNGTPIVETTLETAELIKYAANAFLAVKISFINEMANLCEAVGADVKPLAKAVGLDGRIGGKFLHPGPGYGGSCFPKDTLALLRIAQEHGSTSRLVEAAVEVNAAQKGRMIKKIRDALGGSEAGKTIGVLGLTFKPETDDLREAPALTILPALSEKGAALQVHDPQGMREAAKIMPECRYLDDPYAVATGADALILMTEWNQYRALDLQRLRELMAQPLFIDLRNVYEPVMMREAGFTYIGVGRLQGAIK</sequence>
<evidence type="ECO:0000256" key="6">
    <source>
        <dbReference type="ARBA" id="ARBA00023027"/>
    </source>
</evidence>
<evidence type="ECO:0000256" key="3">
    <source>
        <dbReference type="ARBA" id="ARBA00012954"/>
    </source>
</evidence>
<feature type="binding site" evidence="10">
    <location>
        <position position="326"/>
    </location>
    <ligand>
        <name>substrate</name>
    </ligand>
</feature>
<evidence type="ECO:0000256" key="11">
    <source>
        <dbReference type="PIRSR" id="PIRSR500134-3"/>
    </source>
</evidence>
<reference evidence="14" key="1">
    <citation type="submission" date="2010-02" db="EMBL/GenBank/DDBJ databases">
        <title>Complete sequence of Desulfurivibrio alkaliphilus AHT2.</title>
        <authorList>
            <consortium name="US DOE Joint Genome Institute"/>
            <person name="Pitluck S."/>
            <person name="Chertkov O."/>
            <person name="Detter J.C."/>
            <person name="Han C."/>
            <person name="Tapia R."/>
            <person name="Larimer F."/>
            <person name="Land M."/>
            <person name="Hauser L."/>
            <person name="Kyrpides N."/>
            <person name="Mikhailova N."/>
            <person name="Sorokin D.Y."/>
            <person name="Muyzer G."/>
            <person name="Woyke T."/>
        </authorList>
    </citation>
    <scope>NUCLEOTIDE SEQUENCE [LARGE SCALE GENOMIC DNA]</scope>
    <source>
        <strain evidence="14">DSM 19089 / UNIQEM U267 / AHT2</strain>
    </source>
</reference>
<comment type="similarity">
    <text evidence="2 8">Belongs to the UDP-glucose/GDP-mannose dehydrogenase family.</text>
</comment>
<dbReference type="PIRSF" id="PIRSF000124">
    <property type="entry name" value="UDPglc_GDPman_dh"/>
    <property type="match status" value="1"/>
</dbReference>
<dbReference type="EMBL" id="CP001940">
    <property type="protein sequence ID" value="ADH86514.1"/>
    <property type="molecule type" value="Genomic_DNA"/>
</dbReference>
<keyword evidence="5 8" id="KW-0560">Oxidoreductase</keyword>
<dbReference type="InParanoid" id="D6Z4N9"/>
<name>D6Z4N9_DESAT</name>
<keyword evidence="14" id="KW-1185">Reference proteome</keyword>
<evidence type="ECO:0000256" key="4">
    <source>
        <dbReference type="ARBA" id="ARBA00015132"/>
    </source>
</evidence>
<dbReference type="InterPro" id="IPR008927">
    <property type="entry name" value="6-PGluconate_DH-like_C_sf"/>
</dbReference>
<feature type="binding site" evidence="10">
    <location>
        <begin position="254"/>
        <end position="258"/>
    </location>
    <ligand>
        <name>substrate</name>
    </ligand>
</feature>
<feature type="binding site" evidence="11">
    <location>
        <position position="30"/>
    </location>
    <ligand>
        <name>NAD(+)</name>
        <dbReference type="ChEBI" id="CHEBI:57540"/>
    </ligand>
</feature>
<dbReference type="SUPFAM" id="SSF52413">
    <property type="entry name" value="UDP-glucose/GDP-mannose dehydrogenase C-terminal domain"/>
    <property type="match status" value="1"/>
</dbReference>
<dbReference type="InterPro" id="IPR017476">
    <property type="entry name" value="UDP-Glc/GDP-Man"/>
</dbReference>
<dbReference type="Gene3D" id="3.40.50.720">
    <property type="entry name" value="NAD(P)-binding Rossmann-like Domain"/>
    <property type="match status" value="2"/>
</dbReference>
<evidence type="ECO:0000313" key="14">
    <source>
        <dbReference type="Proteomes" id="UP000001508"/>
    </source>
</evidence>
<dbReference type="KEGG" id="dak:DaAHT2_1833"/>
<comment type="catalytic activity">
    <reaction evidence="7 8">
        <text>UDP-alpha-D-glucose + 2 NAD(+) + H2O = UDP-alpha-D-glucuronate + 2 NADH + 3 H(+)</text>
        <dbReference type="Rhea" id="RHEA:23596"/>
        <dbReference type="ChEBI" id="CHEBI:15377"/>
        <dbReference type="ChEBI" id="CHEBI:15378"/>
        <dbReference type="ChEBI" id="CHEBI:57540"/>
        <dbReference type="ChEBI" id="CHEBI:57945"/>
        <dbReference type="ChEBI" id="CHEBI:58052"/>
        <dbReference type="ChEBI" id="CHEBI:58885"/>
        <dbReference type="EC" id="1.1.1.22"/>
    </reaction>
</comment>
<dbReference type="SMART" id="SM00984">
    <property type="entry name" value="UDPG_MGDP_dh_C"/>
    <property type="match status" value="1"/>
</dbReference>
<dbReference type="InterPro" id="IPR036220">
    <property type="entry name" value="UDP-Glc/GDP-Man_DH_C_sf"/>
</dbReference>
<evidence type="ECO:0000259" key="12">
    <source>
        <dbReference type="SMART" id="SM00984"/>
    </source>
</evidence>
<dbReference type="GO" id="GO:0003979">
    <property type="term" value="F:UDP-glucose 6-dehydrogenase activity"/>
    <property type="evidence" value="ECO:0007669"/>
    <property type="project" value="UniProtKB-EC"/>
</dbReference>
<dbReference type="eggNOG" id="COG1004">
    <property type="taxonomic scope" value="Bacteria"/>
</dbReference>
<feature type="binding site" evidence="10">
    <location>
        <position position="209"/>
    </location>
    <ligand>
        <name>substrate</name>
    </ligand>
</feature>
<feature type="binding site" evidence="11">
    <location>
        <position position="124"/>
    </location>
    <ligand>
        <name>NAD(+)</name>
        <dbReference type="ChEBI" id="CHEBI:57540"/>
    </ligand>
</feature>
<dbReference type="RefSeq" id="WP_013164037.1">
    <property type="nucleotide sequence ID" value="NC_014216.1"/>
</dbReference>
<organism evidence="13 14">
    <name type="scientific">Desulfurivibrio alkaliphilus (strain DSM 19089 / UNIQEM U267 / AHT2)</name>
    <dbReference type="NCBI Taxonomy" id="589865"/>
    <lineage>
        <taxon>Bacteria</taxon>
        <taxon>Pseudomonadati</taxon>
        <taxon>Thermodesulfobacteriota</taxon>
        <taxon>Desulfobulbia</taxon>
        <taxon>Desulfobulbales</taxon>
        <taxon>Desulfobulbaceae</taxon>
        <taxon>Desulfurivibrio</taxon>
    </lineage>
</organism>
<protein>
    <recommendedName>
        <fullName evidence="4 8">UDP-glucose 6-dehydrogenase</fullName>
        <ecNumber evidence="3 8">1.1.1.22</ecNumber>
    </recommendedName>
</protein>
<evidence type="ECO:0000256" key="9">
    <source>
        <dbReference type="PIRSR" id="PIRSR500134-1"/>
    </source>
</evidence>
<dbReference type="Gene3D" id="1.20.5.100">
    <property type="entry name" value="Cytochrome c1, transmembrane anchor, C-terminal"/>
    <property type="match status" value="1"/>
</dbReference>
<comment type="pathway">
    <text evidence="1">Nucleotide-sugar biosynthesis; UDP-alpha-D-glucuronate biosynthesis; UDP-alpha-D-glucuronate from UDP-alpha-D-glucose: step 1/1.</text>
</comment>
<feature type="domain" description="UDP-glucose/GDP-mannose dehydrogenase C-terminal" evidence="12">
    <location>
        <begin position="319"/>
        <end position="420"/>
    </location>
</feature>
<dbReference type="Pfam" id="PF00984">
    <property type="entry name" value="UDPG_MGDP_dh"/>
    <property type="match status" value="1"/>
</dbReference>
<dbReference type="SUPFAM" id="SSF51735">
    <property type="entry name" value="NAD(P)-binding Rossmann-fold domains"/>
    <property type="match status" value="1"/>
</dbReference>
<dbReference type="Pfam" id="PF03721">
    <property type="entry name" value="UDPG_MGDP_dh_N"/>
    <property type="match status" value="1"/>
</dbReference>
<feature type="binding site" evidence="11">
    <location>
        <position position="157"/>
    </location>
    <ligand>
        <name>NAD(+)</name>
        <dbReference type="ChEBI" id="CHEBI:57540"/>
    </ligand>
</feature>
<dbReference type="AlphaFoldDB" id="D6Z4N9"/>
<feature type="binding site" evidence="11">
    <location>
        <position position="268"/>
    </location>
    <ligand>
        <name>NAD(+)</name>
        <dbReference type="ChEBI" id="CHEBI:57540"/>
    </ligand>
</feature>
<dbReference type="InterPro" id="IPR036291">
    <property type="entry name" value="NAD(P)-bd_dom_sf"/>
</dbReference>
<dbReference type="PANTHER" id="PTHR43750:SF3">
    <property type="entry name" value="UDP-GLUCOSE 6-DEHYDROGENASE TUAD"/>
    <property type="match status" value="1"/>
</dbReference>
<dbReference type="GO" id="GO:0000271">
    <property type="term" value="P:polysaccharide biosynthetic process"/>
    <property type="evidence" value="ECO:0007669"/>
    <property type="project" value="InterPro"/>
</dbReference>
<dbReference type="InterPro" id="IPR014027">
    <property type="entry name" value="UDP-Glc/GDP-Man_DH_C"/>
</dbReference>
<evidence type="ECO:0000256" key="2">
    <source>
        <dbReference type="ARBA" id="ARBA00006601"/>
    </source>
</evidence>
<dbReference type="SUPFAM" id="SSF48179">
    <property type="entry name" value="6-phosphogluconate dehydrogenase C-terminal domain-like"/>
    <property type="match status" value="1"/>
</dbReference>
<accession>D6Z4N9</accession>
<dbReference type="GO" id="GO:0006065">
    <property type="term" value="P:UDP-glucuronate biosynthetic process"/>
    <property type="evidence" value="ECO:0007669"/>
    <property type="project" value="UniProtKB-UniPathway"/>
</dbReference>
<proteinExistence type="inferred from homology"/>
<dbReference type="InterPro" id="IPR028357">
    <property type="entry name" value="UDPglc_DH_bac"/>
</dbReference>
<dbReference type="InterPro" id="IPR001732">
    <property type="entry name" value="UDP-Glc/GDP-Man_DH_N"/>
</dbReference>
<evidence type="ECO:0000313" key="13">
    <source>
        <dbReference type="EMBL" id="ADH86514.1"/>
    </source>
</evidence>
<dbReference type="UniPathway" id="UPA00038">
    <property type="reaction ID" value="UER00491"/>
</dbReference>
<dbReference type="PROSITE" id="PS51257">
    <property type="entry name" value="PROKAR_LIPOPROTEIN"/>
    <property type="match status" value="1"/>
</dbReference>
<dbReference type="STRING" id="589865.DaAHT2_1833"/>
<feature type="binding site" evidence="10">
    <location>
        <position position="262"/>
    </location>
    <ligand>
        <name>substrate</name>
    </ligand>
</feature>
<evidence type="ECO:0000256" key="8">
    <source>
        <dbReference type="PIRNR" id="PIRNR000124"/>
    </source>
</evidence>
<dbReference type="PANTHER" id="PTHR43750">
    <property type="entry name" value="UDP-GLUCOSE 6-DEHYDROGENASE TUAD"/>
    <property type="match status" value="1"/>
</dbReference>
<dbReference type="EC" id="1.1.1.22" evidence="3 8"/>
<evidence type="ECO:0000256" key="7">
    <source>
        <dbReference type="ARBA" id="ARBA00047473"/>
    </source>
</evidence>
<feature type="binding site" evidence="11">
    <location>
        <position position="86"/>
    </location>
    <ligand>
        <name>NAD(+)</name>
        <dbReference type="ChEBI" id="CHEBI:57540"/>
    </ligand>
</feature>
<feature type="binding site" evidence="11">
    <location>
        <position position="35"/>
    </location>
    <ligand>
        <name>NAD(+)</name>
        <dbReference type="ChEBI" id="CHEBI:57540"/>
    </ligand>
</feature>
<dbReference type="GO" id="GO:0051287">
    <property type="term" value="F:NAD binding"/>
    <property type="evidence" value="ECO:0007669"/>
    <property type="project" value="InterPro"/>
</dbReference>
<dbReference type="Pfam" id="PF03720">
    <property type="entry name" value="UDPG_MGDP_dh_C"/>
    <property type="match status" value="1"/>
</dbReference>
<keyword evidence="6 8" id="KW-0520">NAD</keyword>
<evidence type="ECO:0000256" key="1">
    <source>
        <dbReference type="ARBA" id="ARBA00004701"/>
    </source>
</evidence>
<evidence type="ECO:0000256" key="5">
    <source>
        <dbReference type="ARBA" id="ARBA00023002"/>
    </source>
</evidence>
<feature type="binding site" evidence="11">
    <location>
        <position position="333"/>
    </location>
    <ligand>
        <name>NAD(+)</name>
        <dbReference type="ChEBI" id="CHEBI:57540"/>
    </ligand>
</feature>
<dbReference type="Proteomes" id="UP000001508">
    <property type="component" value="Chromosome"/>
</dbReference>
<feature type="binding site" evidence="10">
    <location>
        <begin position="154"/>
        <end position="157"/>
    </location>
    <ligand>
        <name>substrate</name>
    </ligand>
</feature>
<dbReference type="PIRSF" id="PIRSF500134">
    <property type="entry name" value="UDPglc_DH_bac"/>
    <property type="match status" value="1"/>
</dbReference>